<sequence length="678" mass="73746">MTHLARLSHPLRACARPSSSRSARSTGRLARGLTAEVIRAEDKNLIPIRTNLKGSALLNTPRLNKSPANAPFGFGPLDPTVTGHAERATETTASLTPSQGAGFTREERAVFGIEGFLPYDVHSLEKQALRAWNQLLKQPSVILKHAFLASLRDQNQVLFYRLMQDHLKELLGVLYTPGAAEAVAGYSSLFRRPIGCFISFPNQDGMRAQLESHLSDVNRTADVAYDSGNPNDAIDLVVVTDSEAILGIGDQGVGGITISTSKAALYTLGAGINPNRILPVVLDVGTDNHALFSDPLYMGWKRTRLRGRNYDQFVDRFIRSCRELFPNAVIHFEDFGMANAHRFMEKYKDIPMFNDDIQGTGAVALAALLAALKVSGTSLKDQRIVIYGAGSAGMGIADQIKDGLMILEGLSKEEAARRFYCVDRNGLLVESMGNALRHAQLAYARPDEEVKDWPRENPEQDALWLMDVVKEVKPTVLIGTSTHSRSFNEEIVREMAKHCERPIIFPMSNPTALCEVDPEDAMAWTDGRALVATGSPFSPVDLGNGKTSTPTLALPLTLRPDQVAQTNNALIYPALGLGAILARSRTISSSMLMAGVHALASLSPALTNPEASLLPDLADVRAVSVDVAAAVVRQAVADGNAQDEATIKIVQGKEGQSLEDYIRSRMWDAVYRPLELVD</sequence>
<keyword evidence="13" id="KW-1185">Reference proteome</keyword>
<comment type="cofactor">
    <cofactor evidence="7">
        <name>Mg(2+)</name>
        <dbReference type="ChEBI" id="CHEBI:18420"/>
    </cofactor>
    <cofactor evidence="7">
        <name>Mn(2+)</name>
        <dbReference type="ChEBI" id="CHEBI:29035"/>
    </cofactor>
    <text evidence="7">Divalent metal cations. Prefers magnesium or manganese.</text>
</comment>
<comment type="cofactor">
    <cofactor evidence="1">
        <name>Mn(2+)</name>
        <dbReference type="ChEBI" id="CHEBI:29035"/>
    </cofactor>
</comment>
<dbReference type="GO" id="GO:0004471">
    <property type="term" value="F:malate dehydrogenase (decarboxylating) (NAD+) activity"/>
    <property type="evidence" value="ECO:0007669"/>
    <property type="project" value="TreeGrafter"/>
</dbReference>
<dbReference type="GO" id="GO:0046872">
    <property type="term" value="F:metal ion binding"/>
    <property type="evidence" value="ECO:0007669"/>
    <property type="project" value="UniProtKB-KW"/>
</dbReference>
<proteinExistence type="inferred from homology"/>
<dbReference type="InterPro" id="IPR015884">
    <property type="entry name" value="Malic_enzyme_CS"/>
</dbReference>
<dbReference type="InterPro" id="IPR012302">
    <property type="entry name" value="Malic_NAD-bd"/>
</dbReference>
<evidence type="ECO:0000256" key="8">
    <source>
        <dbReference type="RuleBase" id="RU003426"/>
    </source>
</evidence>
<evidence type="ECO:0000313" key="12">
    <source>
        <dbReference type="EMBL" id="RSH95417.1"/>
    </source>
</evidence>
<evidence type="ECO:0000259" key="10">
    <source>
        <dbReference type="SMART" id="SM00919"/>
    </source>
</evidence>
<evidence type="ECO:0000256" key="6">
    <source>
        <dbReference type="PIRSR" id="PIRSR000106-2"/>
    </source>
</evidence>
<keyword evidence="8" id="KW-0560">Oxidoreductase</keyword>
<dbReference type="PRINTS" id="PR00072">
    <property type="entry name" value="MALOXRDTASE"/>
</dbReference>
<dbReference type="STRING" id="1890683.A0A427YWF2"/>
<feature type="binding site" evidence="6">
    <location>
        <position position="509"/>
    </location>
    <ligand>
        <name>(S)-malate</name>
        <dbReference type="ChEBI" id="CHEBI:15589"/>
    </ligand>
</feature>
<organism evidence="12 13">
    <name type="scientific">Saitozyma podzolica</name>
    <dbReference type="NCBI Taxonomy" id="1890683"/>
    <lineage>
        <taxon>Eukaryota</taxon>
        <taxon>Fungi</taxon>
        <taxon>Dikarya</taxon>
        <taxon>Basidiomycota</taxon>
        <taxon>Agaricomycotina</taxon>
        <taxon>Tremellomycetes</taxon>
        <taxon>Tremellales</taxon>
        <taxon>Trimorphomycetaceae</taxon>
        <taxon>Saitozyma</taxon>
    </lineage>
</organism>
<dbReference type="Pfam" id="PF00390">
    <property type="entry name" value="malic"/>
    <property type="match status" value="1"/>
</dbReference>
<evidence type="ECO:0000256" key="4">
    <source>
        <dbReference type="ARBA" id="ARBA00023027"/>
    </source>
</evidence>
<dbReference type="InterPro" id="IPR012301">
    <property type="entry name" value="Malic_N_dom"/>
</dbReference>
<dbReference type="FunFam" id="3.40.50.10380:FF:000009">
    <property type="entry name" value="NAD-dependent malic enzyme"/>
    <property type="match status" value="1"/>
</dbReference>
<dbReference type="SMART" id="SM00919">
    <property type="entry name" value="Malic_M"/>
    <property type="match status" value="1"/>
</dbReference>
<dbReference type="GO" id="GO:0005739">
    <property type="term" value="C:mitochondrion"/>
    <property type="evidence" value="ECO:0007669"/>
    <property type="project" value="TreeGrafter"/>
</dbReference>
<reference evidence="12 13" key="1">
    <citation type="submission" date="2018-11" db="EMBL/GenBank/DDBJ databases">
        <title>Genome sequence of Saitozyma podzolica DSM 27192.</title>
        <authorList>
            <person name="Aliyu H."/>
            <person name="Gorte O."/>
            <person name="Ochsenreither K."/>
        </authorList>
    </citation>
    <scope>NUCLEOTIDE SEQUENCE [LARGE SCALE GENOMIC DNA]</scope>
    <source>
        <strain evidence="12 13">DSM 27192</strain>
    </source>
</reference>
<dbReference type="SUPFAM" id="SSF53223">
    <property type="entry name" value="Aminoacid dehydrogenase-like, N-terminal domain"/>
    <property type="match status" value="1"/>
</dbReference>
<feature type="active site" description="Proton donor" evidence="5">
    <location>
        <position position="175"/>
    </location>
</feature>
<evidence type="ECO:0000259" key="11">
    <source>
        <dbReference type="SMART" id="SM01274"/>
    </source>
</evidence>
<dbReference type="PANTHER" id="PTHR23406:SF34">
    <property type="entry name" value="NAD-DEPENDENT MALIC ENZYME, MITOCHONDRIAL"/>
    <property type="match status" value="1"/>
</dbReference>
<dbReference type="NCBIfam" id="NF010052">
    <property type="entry name" value="PRK13529.1"/>
    <property type="match status" value="1"/>
</dbReference>
<feature type="binding site" evidence="7">
    <location>
        <position position="334"/>
    </location>
    <ligand>
        <name>a divalent metal cation</name>
        <dbReference type="ChEBI" id="CHEBI:60240"/>
    </ligand>
</feature>
<keyword evidence="3 7" id="KW-0479">Metal-binding</keyword>
<feature type="active site" description="Proton acceptor" evidence="5">
    <location>
        <position position="262"/>
    </location>
</feature>
<dbReference type="FunFam" id="3.40.50.720:FF:000182">
    <property type="entry name" value="NAD-dependent malic enzyme"/>
    <property type="match status" value="1"/>
</dbReference>
<accession>A0A427YWF2</accession>
<dbReference type="SUPFAM" id="SSF51735">
    <property type="entry name" value="NAD(P)-binding Rossmann-fold domains"/>
    <property type="match status" value="1"/>
</dbReference>
<dbReference type="Gene3D" id="3.40.50.720">
    <property type="entry name" value="NAD(P)-binding Rossmann-like Domain"/>
    <property type="match status" value="1"/>
</dbReference>
<feature type="binding site" evidence="7">
    <location>
        <position position="356"/>
    </location>
    <ligand>
        <name>a divalent metal cation</name>
        <dbReference type="ChEBI" id="CHEBI:60240"/>
    </ligand>
</feature>
<dbReference type="InterPro" id="IPR037062">
    <property type="entry name" value="Malic_N_dom_sf"/>
</dbReference>
<evidence type="ECO:0000256" key="9">
    <source>
        <dbReference type="SAM" id="MobiDB-lite"/>
    </source>
</evidence>
<feature type="domain" description="Malic enzyme NAD-binding" evidence="10">
    <location>
        <begin position="357"/>
        <end position="636"/>
    </location>
</feature>
<dbReference type="Pfam" id="PF03949">
    <property type="entry name" value="Malic_M"/>
    <property type="match status" value="1"/>
</dbReference>
<feature type="domain" description="Malic enzyme N-terminal" evidence="11">
    <location>
        <begin position="152"/>
        <end position="348"/>
    </location>
</feature>
<comment type="caution">
    <text evidence="12">The sequence shown here is derived from an EMBL/GenBank/DDBJ whole genome shotgun (WGS) entry which is preliminary data.</text>
</comment>
<comment type="similarity">
    <text evidence="2 8">Belongs to the malic enzymes family.</text>
</comment>
<dbReference type="InterPro" id="IPR001891">
    <property type="entry name" value="Malic_OxRdtase"/>
</dbReference>
<dbReference type="GO" id="GO:0006108">
    <property type="term" value="P:malate metabolic process"/>
    <property type="evidence" value="ECO:0007669"/>
    <property type="project" value="TreeGrafter"/>
</dbReference>
<evidence type="ECO:0000256" key="7">
    <source>
        <dbReference type="PIRSR" id="PIRSR000106-3"/>
    </source>
</evidence>
<dbReference type="AlphaFoldDB" id="A0A427YWF2"/>
<dbReference type="OrthoDB" id="5365701at2759"/>
<dbReference type="GO" id="GO:0051287">
    <property type="term" value="F:NAD binding"/>
    <property type="evidence" value="ECO:0007669"/>
    <property type="project" value="InterPro"/>
</dbReference>
<evidence type="ECO:0000313" key="13">
    <source>
        <dbReference type="Proteomes" id="UP000279259"/>
    </source>
</evidence>
<feature type="binding site" evidence="7">
    <location>
        <position position="333"/>
    </location>
    <ligand>
        <name>a divalent metal cation</name>
        <dbReference type="ChEBI" id="CHEBI:60240"/>
    </ligand>
</feature>
<feature type="compositionally biased region" description="Low complexity" evidence="9">
    <location>
        <begin position="12"/>
        <end position="29"/>
    </location>
</feature>
<dbReference type="GO" id="GO:0005829">
    <property type="term" value="C:cytosol"/>
    <property type="evidence" value="ECO:0007669"/>
    <property type="project" value="TreeGrafter"/>
</dbReference>
<gene>
    <name evidence="12" type="primary">MAE1_1</name>
    <name evidence="12" type="ORF">EHS25_000506</name>
</gene>
<evidence type="ECO:0000256" key="2">
    <source>
        <dbReference type="ARBA" id="ARBA00008785"/>
    </source>
</evidence>
<protein>
    <recommendedName>
        <fullName evidence="8">Malic enzyme</fullName>
    </recommendedName>
</protein>
<dbReference type="EMBL" id="RSCD01000001">
    <property type="protein sequence ID" value="RSH95417.1"/>
    <property type="molecule type" value="Genomic_DNA"/>
</dbReference>
<evidence type="ECO:0000256" key="1">
    <source>
        <dbReference type="ARBA" id="ARBA00001936"/>
    </source>
</evidence>
<feature type="region of interest" description="Disordered" evidence="9">
    <location>
        <begin position="1"/>
        <end position="29"/>
    </location>
</feature>
<dbReference type="PIRSF" id="PIRSF000106">
    <property type="entry name" value="ME"/>
    <property type="match status" value="1"/>
</dbReference>
<dbReference type="InterPro" id="IPR046346">
    <property type="entry name" value="Aminoacid_DH-like_N_sf"/>
</dbReference>
<name>A0A427YWF2_9TREE</name>
<keyword evidence="4" id="KW-0520">NAD</keyword>
<feature type="binding site" evidence="6">
    <location>
        <position position="567"/>
    </location>
    <ligand>
        <name>(S)-malate</name>
        <dbReference type="ChEBI" id="CHEBI:15589"/>
    </ligand>
</feature>
<dbReference type="PROSITE" id="PS00331">
    <property type="entry name" value="MALIC_ENZYMES"/>
    <property type="match status" value="1"/>
</dbReference>
<dbReference type="Proteomes" id="UP000279259">
    <property type="component" value="Unassembled WGS sequence"/>
</dbReference>
<evidence type="ECO:0000256" key="3">
    <source>
        <dbReference type="ARBA" id="ARBA00022723"/>
    </source>
</evidence>
<dbReference type="SMART" id="SM01274">
    <property type="entry name" value="malic"/>
    <property type="match status" value="1"/>
</dbReference>
<dbReference type="InterPro" id="IPR036291">
    <property type="entry name" value="NAD(P)-bd_dom_sf"/>
</dbReference>
<dbReference type="PANTHER" id="PTHR23406">
    <property type="entry name" value="MALIC ENZYME-RELATED"/>
    <property type="match status" value="1"/>
</dbReference>
<evidence type="ECO:0000256" key="5">
    <source>
        <dbReference type="PIRSR" id="PIRSR000106-1"/>
    </source>
</evidence>
<dbReference type="Gene3D" id="3.40.50.10380">
    <property type="entry name" value="Malic enzyme, N-terminal domain"/>
    <property type="match status" value="1"/>
</dbReference>